<feature type="transmembrane region" description="Helical" evidence="10">
    <location>
        <begin position="963"/>
        <end position="990"/>
    </location>
</feature>
<feature type="transmembrane region" description="Helical" evidence="10">
    <location>
        <begin position="266"/>
        <end position="287"/>
    </location>
</feature>
<feature type="transmembrane region" description="Helical" evidence="10">
    <location>
        <begin position="1064"/>
        <end position="1083"/>
    </location>
</feature>
<dbReference type="Gene3D" id="3.40.50.300">
    <property type="entry name" value="P-loop containing nucleotide triphosphate hydrolases"/>
    <property type="match status" value="2"/>
</dbReference>
<feature type="transmembrane region" description="Helical" evidence="10">
    <location>
        <begin position="501"/>
        <end position="528"/>
    </location>
</feature>
<feature type="transmembrane region" description="Helical" evidence="10">
    <location>
        <begin position="1035"/>
        <end position="1058"/>
    </location>
</feature>
<feature type="domain" description="ABC transmembrane type-1" evidence="12">
    <location>
        <begin position="922"/>
        <end position="1207"/>
    </location>
</feature>
<dbReference type="InterPro" id="IPR017871">
    <property type="entry name" value="ABC_transporter-like_CS"/>
</dbReference>
<feature type="region of interest" description="Disordered" evidence="9">
    <location>
        <begin position="849"/>
        <end position="900"/>
    </location>
</feature>
<dbReference type="Proteomes" id="UP000247810">
    <property type="component" value="Unassembled WGS sequence"/>
</dbReference>
<comment type="subcellular location">
    <subcellularLocation>
        <location evidence="1">Membrane</location>
        <topology evidence="1">Multi-pass membrane protein</topology>
    </subcellularLocation>
</comment>
<dbReference type="EMBL" id="KZ825961">
    <property type="protein sequence ID" value="PYH90976.1"/>
    <property type="molecule type" value="Genomic_DNA"/>
</dbReference>
<keyword evidence="14" id="KW-1185">Reference proteome</keyword>
<protein>
    <recommendedName>
        <fullName evidence="15">P-loop containing nucleoside triphosphate hydrolase protein</fullName>
    </recommendedName>
</protein>
<dbReference type="GO" id="GO:0005524">
    <property type="term" value="F:ATP binding"/>
    <property type="evidence" value="ECO:0007669"/>
    <property type="project" value="UniProtKB-KW"/>
</dbReference>
<feature type="transmembrane region" description="Helical" evidence="10">
    <location>
        <begin position="423"/>
        <end position="441"/>
    </location>
</feature>
<evidence type="ECO:0000256" key="5">
    <source>
        <dbReference type="ARBA" id="ARBA00022741"/>
    </source>
</evidence>
<evidence type="ECO:0000256" key="10">
    <source>
        <dbReference type="SAM" id="Phobius"/>
    </source>
</evidence>
<feature type="transmembrane region" description="Helical" evidence="10">
    <location>
        <begin position="307"/>
        <end position="330"/>
    </location>
</feature>
<keyword evidence="2" id="KW-0813">Transport</keyword>
<dbReference type="SUPFAM" id="SSF90123">
    <property type="entry name" value="ABC transporter transmembrane region"/>
    <property type="match status" value="2"/>
</dbReference>
<evidence type="ECO:0000259" key="11">
    <source>
        <dbReference type="PROSITE" id="PS50893"/>
    </source>
</evidence>
<dbReference type="PROSITE" id="PS00211">
    <property type="entry name" value="ABC_TRANSPORTER_1"/>
    <property type="match status" value="1"/>
</dbReference>
<dbReference type="PANTHER" id="PTHR24223">
    <property type="entry name" value="ATP-BINDING CASSETTE SUB-FAMILY C"/>
    <property type="match status" value="1"/>
</dbReference>
<evidence type="ECO:0000256" key="7">
    <source>
        <dbReference type="ARBA" id="ARBA00022989"/>
    </source>
</evidence>
<dbReference type="Pfam" id="PF00664">
    <property type="entry name" value="ABC_membrane"/>
    <property type="match status" value="2"/>
</dbReference>
<dbReference type="GO" id="GO:0140359">
    <property type="term" value="F:ABC-type transporter activity"/>
    <property type="evidence" value="ECO:0007669"/>
    <property type="project" value="InterPro"/>
</dbReference>
<dbReference type="InterPro" id="IPR003593">
    <property type="entry name" value="AAA+_ATPase"/>
</dbReference>
<dbReference type="PROSITE" id="PS50893">
    <property type="entry name" value="ABC_TRANSPORTER_2"/>
    <property type="match status" value="2"/>
</dbReference>
<gene>
    <name evidence="13" type="ORF">BO71DRAFT_443522</name>
</gene>
<feature type="transmembrane region" description="Helical" evidence="10">
    <location>
        <begin position="996"/>
        <end position="1014"/>
    </location>
</feature>
<dbReference type="PROSITE" id="PS50929">
    <property type="entry name" value="ABC_TM1F"/>
    <property type="match status" value="2"/>
</dbReference>
<dbReference type="InterPro" id="IPR027417">
    <property type="entry name" value="P-loop_NTPase"/>
</dbReference>
<dbReference type="CDD" id="cd18604">
    <property type="entry name" value="ABC_6TM_VMR1_D2_like"/>
    <property type="match status" value="1"/>
</dbReference>
<dbReference type="InterPro" id="IPR011527">
    <property type="entry name" value="ABC1_TM_dom"/>
</dbReference>
<evidence type="ECO:0000256" key="3">
    <source>
        <dbReference type="ARBA" id="ARBA00022692"/>
    </source>
</evidence>
<evidence type="ECO:0000256" key="4">
    <source>
        <dbReference type="ARBA" id="ARBA00022737"/>
    </source>
</evidence>
<keyword evidence="7 10" id="KW-1133">Transmembrane helix</keyword>
<dbReference type="SUPFAM" id="SSF52540">
    <property type="entry name" value="P-loop containing nucleoside triphosphate hydrolases"/>
    <property type="match status" value="2"/>
</dbReference>
<proteinExistence type="predicted"/>
<accession>A0A319D0C7</accession>
<evidence type="ECO:0008006" key="15">
    <source>
        <dbReference type="Google" id="ProtNLM"/>
    </source>
</evidence>
<name>A0A319D0C7_9EURO</name>
<feature type="transmembrane region" description="Helical" evidence="10">
    <location>
        <begin position="917"/>
        <end position="942"/>
    </location>
</feature>
<evidence type="ECO:0000259" key="12">
    <source>
        <dbReference type="PROSITE" id="PS50929"/>
    </source>
</evidence>
<dbReference type="SMART" id="SM00382">
    <property type="entry name" value="AAA"/>
    <property type="match status" value="2"/>
</dbReference>
<feature type="region of interest" description="Disordered" evidence="9">
    <location>
        <begin position="1343"/>
        <end position="1367"/>
    </location>
</feature>
<feature type="transmembrane region" description="Helical" evidence="10">
    <location>
        <begin position="20"/>
        <end position="38"/>
    </location>
</feature>
<feature type="domain" description="ABC transporter" evidence="11">
    <location>
        <begin position="622"/>
        <end position="850"/>
    </location>
</feature>
<sequence>MAGSFECTGSCTHLVCLSNLPLLVSCLVSLLTAAVAFLRRPPAYHQAASDDPSLLLQPPQSTPLSPRRRLVEALGLASDISLGTYFLVQSPLADCPLSCAPVVSSAYLLALVAGRASLPRLHLQGHAPGLYLTQWVYTAFVLWLTWVEDADLLTAAAVLYRLTVFTILGLVHGLAPRAPWDSSPNRARQPAADETASGLSRLGFHWVTPLVWQSFRRPLEAVDLRDLHPAQASARVRSWFQARASPAAPLRRRILQAFRGQLLRQGAWATVLSVVVYLPALLIRAIIQSLQARSDDSDNNPPSRLVWSYVAGLLLFGVLAAVTECQCNWIGCQLSARLRAVLLGEIHAKVLRKPIAHIVHPPQPAAKEDEHDAPATDGNILNLVTVDAELVSTMAANVYLVWVVFPVQMALGTYLLHRLLGPSGLLGVLSMLLLLPLNVLVSKQVMAAQREVLAASDARLQASSEVLHNIHAIKYGAWETAFQARVLQRRRAEMQQLRRRYAWWSVSQTLFFSLPFIVTTLTCFFYTLVFGHPLVTDVAFPALAIFNALRIPLNRMADSITFLLQAHVSLGRIAAFLGERDTDKDRQLADRDRFVVGMMDATLAWPSCRPLHEEAEDEDEEDGEEGILLRNAASAFRLDALDIQLRPNGLNVVCGPTGAGKSALLLALLGEMDLRRGRVCSLPCIGTDTAAYCPQDPWILNSSVRDNILLGTPFDARRYAAVLQAVALRPDLRVLDRGDETLAGEHGSRLSGGQRQRVALARALYSSAPYLLLDDSLSALDAHTAQHVFVHGITGPLMQGRTCVFATHHARLAVPSAQHVVLLDGGRVTGQGTVAALVATGLLGPEMLAGDQHSRLPAGDEPERRPRPASFDTDPDSTAPFTPPSGGLGSADHTEGKSEGAVSGASIRPYLGAMGPWWGFWILVGLGFVGQQGVALATSLWFERWARASDAAQPQDAPAAAGYFLAVYSLIGLLYAVATLARDLVVFAGALRGSTATYQALLAAVLHAPLAFFDRTPLGQLTNRFTKDVETVDQALVGFSISAAQLACSLAGVLVLLAALLPGLVLPVLALGLAYAAVTALYLHGARDLKRLEAGARSPVYQHLGDSLAGRVSIRAAALGPRFTTHAHHHLDALTHASLLLGATKEWLALRIGTLSALIVFLAGLFVVRGGGRAPLAPGLAGLLLTSASSITETVMWLVQIYAILQQNLTSLDRILEYTHTTPQERAPPQPPSPAAVPAPTWPPAGAITITNYTTRYAPTLPPALSPLDLRIGAAEFLGVVGRTGAGKSTLALALIRGLEAETGHITLDGVDIADVPLARLRTAITVIPQTPTLFAGTLRDNLAPQQPPASSRAAAAADDGEAEAEAEEMRAAVRTVRLFPDDDAGETLADDDVLDRPAAMLSRGQRQLLALARGLLRRSRVVVLDEPTASVDADADDAVRAVLRALADRGTTVMLIAHRVVSVAACDRVVVVEGGRVVEDGAVGELLGLEQGRFRGLVDEGGEGARVRAVAASRRSGVQL</sequence>
<keyword evidence="4" id="KW-0677">Repeat</keyword>
<organism evidence="13 14">
    <name type="scientific">Aspergillus ellipticus CBS 707.79</name>
    <dbReference type="NCBI Taxonomy" id="1448320"/>
    <lineage>
        <taxon>Eukaryota</taxon>
        <taxon>Fungi</taxon>
        <taxon>Dikarya</taxon>
        <taxon>Ascomycota</taxon>
        <taxon>Pezizomycotina</taxon>
        <taxon>Eurotiomycetes</taxon>
        <taxon>Eurotiomycetidae</taxon>
        <taxon>Eurotiales</taxon>
        <taxon>Aspergillaceae</taxon>
        <taxon>Aspergillus</taxon>
        <taxon>Aspergillus subgen. Circumdati</taxon>
    </lineage>
</organism>
<dbReference type="Gene3D" id="1.20.1560.10">
    <property type="entry name" value="ABC transporter type 1, transmembrane domain"/>
    <property type="match status" value="2"/>
</dbReference>
<evidence type="ECO:0000256" key="6">
    <source>
        <dbReference type="ARBA" id="ARBA00022840"/>
    </source>
</evidence>
<feature type="transmembrane region" description="Helical" evidence="10">
    <location>
        <begin position="1148"/>
        <end position="1168"/>
    </location>
</feature>
<dbReference type="FunFam" id="1.20.1560.10:FF:000013">
    <property type="entry name" value="ABC transporter C family member 2"/>
    <property type="match status" value="1"/>
</dbReference>
<evidence type="ECO:0000313" key="13">
    <source>
        <dbReference type="EMBL" id="PYH90976.1"/>
    </source>
</evidence>
<feature type="domain" description="ABC transmembrane type-1" evidence="12">
    <location>
        <begin position="269"/>
        <end position="565"/>
    </location>
</feature>
<dbReference type="CDD" id="cd18596">
    <property type="entry name" value="ABC_6TM_VMR1_D1_like"/>
    <property type="match status" value="1"/>
</dbReference>
<evidence type="ECO:0000256" key="2">
    <source>
        <dbReference type="ARBA" id="ARBA00022448"/>
    </source>
</evidence>
<evidence type="ECO:0000256" key="1">
    <source>
        <dbReference type="ARBA" id="ARBA00004141"/>
    </source>
</evidence>
<reference evidence="13 14" key="1">
    <citation type="submission" date="2018-02" db="EMBL/GenBank/DDBJ databases">
        <title>The genomes of Aspergillus section Nigri reveals drivers in fungal speciation.</title>
        <authorList>
            <consortium name="DOE Joint Genome Institute"/>
            <person name="Vesth T.C."/>
            <person name="Nybo J."/>
            <person name="Theobald S."/>
            <person name="Brandl J."/>
            <person name="Frisvad J.C."/>
            <person name="Nielsen K.F."/>
            <person name="Lyhne E.K."/>
            <person name="Kogle M.E."/>
            <person name="Kuo A."/>
            <person name="Riley R."/>
            <person name="Clum A."/>
            <person name="Nolan M."/>
            <person name="Lipzen A."/>
            <person name="Salamov A."/>
            <person name="Henrissat B."/>
            <person name="Wiebenga A."/>
            <person name="De vries R.P."/>
            <person name="Grigoriev I.V."/>
            <person name="Mortensen U.H."/>
            <person name="Andersen M.R."/>
            <person name="Baker S.E."/>
        </authorList>
    </citation>
    <scope>NUCLEOTIDE SEQUENCE [LARGE SCALE GENOMIC DNA]</scope>
    <source>
        <strain evidence="13 14">CBS 707.79</strain>
    </source>
</reference>
<dbReference type="InterPro" id="IPR003439">
    <property type="entry name" value="ABC_transporter-like_ATP-bd"/>
</dbReference>
<feature type="transmembrane region" description="Helical" evidence="10">
    <location>
        <begin position="130"/>
        <end position="146"/>
    </location>
</feature>
<feature type="transmembrane region" description="Helical" evidence="10">
    <location>
        <begin position="398"/>
        <end position="417"/>
    </location>
</feature>
<dbReference type="OrthoDB" id="6500128at2759"/>
<keyword evidence="3 10" id="KW-0812">Transmembrane</keyword>
<dbReference type="PANTHER" id="PTHR24223:SF353">
    <property type="entry name" value="ABC TRANSPORTER ATP-BINDING PROTEIN_PERMEASE VMR1-RELATED"/>
    <property type="match status" value="1"/>
</dbReference>
<feature type="domain" description="ABC transporter" evidence="11">
    <location>
        <begin position="1248"/>
        <end position="1500"/>
    </location>
</feature>
<feature type="transmembrane region" description="Helical" evidence="10">
    <location>
        <begin position="152"/>
        <end position="175"/>
    </location>
</feature>
<keyword evidence="6" id="KW-0067">ATP-binding</keyword>
<dbReference type="InterPro" id="IPR036640">
    <property type="entry name" value="ABC1_TM_sf"/>
</dbReference>
<keyword evidence="5" id="KW-0547">Nucleotide-binding</keyword>
<dbReference type="GO" id="GO:0016887">
    <property type="term" value="F:ATP hydrolysis activity"/>
    <property type="evidence" value="ECO:0007669"/>
    <property type="project" value="InterPro"/>
</dbReference>
<dbReference type="VEuPathDB" id="FungiDB:BO71DRAFT_443522"/>
<dbReference type="Pfam" id="PF00005">
    <property type="entry name" value="ABC_tran"/>
    <property type="match status" value="2"/>
</dbReference>
<evidence type="ECO:0000313" key="14">
    <source>
        <dbReference type="Proteomes" id="UP000247810"/>
    </source>
</evidence>
<dbReference type="GO" id="GO:0000329">
    <property type="term" value="C:fungal-type vacuole membrane"/>
    <property type="evidence" value="ECO:0007669"/>
    <property type="project" value="TreeGrafter"/>
</dbReference>
<evidence type="ECO:0000256" key="9">
    <source>
        <dbReference type="SAM" id="MobiDB-lite"/>
    </source>
</evidence>
<dbReference type="InterPro" id="IPR050173">
    <property type="entry name" value="ABC_transporter_C-like"/>
</dbReference>
<evidence type="ECO:0000256" key="8">
    <source>
        <dbReference type="ARBA" id="ARBA00023136"/>
    </source>
</evidence>
<dbReference type="STRING" id="1448320.A0A319D0C7"/>
<keyword evidence="8 10" id="KW-0472">Membrane</keyword>